<evidence type="ECO:0000259" key="1">
    <source>
        <dbReference type="Pfam" id="PF01425"/>
    </source>
</evidence>
<dbReference type="PANTHER" id="PTHR11895">
    <property type="entry name" value="TRANSAMIDASE"/>
    <property type="match status" value="1"/>
</dbReference>
<keyword evidence="3" id="KW-1185">Reference proteome</keyword>
<dbReference type="InterPro" id="IPR036928">
    <property type="entry name" value="AS_sf"/>
</dbReference>
<dbReference type="PANTHER" id="PTHR11895:SF176">
    <property type="entry name" value="AMIDASE AMID-RELATED"/>
    <property type="match status" value="1"/>
</dbReference>
<dbReference type="InterPro" id="IPR000120">
    <property type="entry name" value="Amidase"/>
</dbReference>
<sequence length="463" mass="48662">MTAAPLLASPLSELAQALEAGNLTSEKLVASAIEAYRASDDNAYIQWCPEQALALAKASDRARKAGAFTGPLMGLPVSVKDLFGVPGLPIHAGCARPLPERWQAAGPVIKALSAQLAPVMGKTHCVELAFGGLGTNSHWGTPANPWDKQVHRVPGGSSSGAGVSLVNGTAALALGTDTAGSIRVPASMTGVAGLKLTAGRWPTQQIVPLSHTLDTPGLMARRVDDLDYAFRALDPVVSKQRVVHTSASELADLTFGVPAAFFWENCSPGIAEAVEAALKMIERAGARLVPFELPGVEQIHELFLKGGVAAPELAAFIREDMPEIVASLDPNVAARLHTAEELSAWEYIQRLQVMTRLSAEAASQMQQVDAVLTPTVTLTPPTVDSLKDPKAYTAANMQALRNTAIGNYLGLCGLSLPVGLDKAGLPVGMQVLSRPWQEERLLGIGQAIERSIGCGPDTLGHHC</sequence>
<dbReference type="InterPro" id="IPR023631">
    <property type="entry name" value="Amidase_dom"/>
</dbReference>
<organism evidence="2 3">
    <name type="scientific">Marinobacter persicus</name>
    <dbReference type="NCBI Taxonomy" id="930118"/>
    <lineage>
        <taxon>Bacteria</taxon>
        <taxon>Pseudomonadati</taxon>
        <taxon>Pseudomonadota</taxon>
        <taxon>Gammaproteobacteria</taxon>
        <taxon>Pseudomonadales</taxon>
        <taxon>Marinobacteraceae</taxon>
        <taxon>Marinobacter</taxon>
    </lineage>
</organism>
<evidence type="ECO:0000313" key="3">
    <source>
        <dbReference type="Proteomes" id="UP000199445"/>
    </source>
</evidence>
<dbReference type="SUPFAM" id="SSF75304">
    <property type="entry name" value="Amidase signature (AS) enzymes"/>
    <property type="match status" value="1"/>
</dbReference>
<evidence type="ECO:0000313" key="2">
    <source>
        <dbReference type="EMBL" id="SFJ43906.1"/>
    </source>
</evidence>
<reference evidence="2 3" key="1">
    <citation type="submission" date="2016-10" db="EMBL/GenBank/DDBJ databases">
        <authorList>
            <person name="de Groot N.N."/>
        </authorList>
    </citation>
    <scope>NUCLEOTIDE SEQUENCE [LARGE SCALE GENOMIC DNA]</scope>
    <source>
        <strain evidence="2 3">IBRC-M 10445</strain>
    </source>
</reference>
<dbReference type="Gene3D" id="3.90.1300.10">
    <property type="entry name" value="Amidase signature (AS) domain"/>
    <property type="match status" value="1"/>
</dbReference>
<name>A0A1I3RFE5_9GAMM</name>
<dbReference type="AlphaFoldDB" id="A0A1I3RFE5"/>
<dbReference type="GO" id="GO:0016740">
    <property type="term" value="F:transferase activity"/>
    <property type="evidence" value="ECO:0007669"/>
    <property type="project" value="UniProtKB-KW"/>
</dbReference>
<dbReference type="EMBL" id="FOSC01000002">
    <property type="protein sequence ID" value="SFJ43906.1"/>
    <property type="molecule type" value="Genomic_DNA"/>
</dbReference>
<proteinExistence type="predicted"/>
<accession>A0A1I3RFE5</accession>
<keyword evidence="2" id="KW-0808">Transferase</keyword>
<gene>
    <name evidence="2" type="ORF">SAMN05216429_102342</name>
</gene>
<dbReference type="Pfam" id="PF01425">
    <property type="entry name" value="Amidase"/>
    <property type="match status" value="1"/>
</dbReference>
<dbReference type="Proteomes" id="UP000199445">
    <property type="component" value="Unassembled WGS sequence"/>
</dbReference>
<protein>
    <submittedName>
        <fullName evidence="2">Aspartyl-tRNA(Asn)/glutamyl-tRNA(Gln) amidotransferase subunit A</fullName>
    </submittedName>
</protein>
<feature type="domain" description="Amidase" evidence="1">
    <location>
        <begin position="37"/>
        <end position="442"/>
    </location>
</feature>
<dbReference type="OrthoDB" id="8872210at2"/>
<dbReference type="RefSeq" id="WP_091701797.1">
    <property type="nucleotide sequence ID" value="NZ_BMYN01000002.1"/>
</dbReference>